<feature type="domain" description="ABC3 transporter permease C-terminal" evidence="8">
    <location>
        <begin position="310"/>
        <end position="434"/>
    </location>
</feature>
<dbReference type="Pfam" id="PF02687">
    <property type="entry name" value="FtsX"/>
    <property type="match status" value="1"/>
</dbReference>
<proteinExistence type="inferred from homology"/>
<dbReference type="InterPro" id="IPR003838">
    <property type="entry name" value="ABC3_permease_C"/>
</dbReference>
<feature type="transmembrane region" description="Helical" evidence="7">
    <location>
        <begin position="308"/>
        <end position="332"/>
    </location>
</feature>
<dbReference type="AlphaFoldDB" id="A0A0E2EJH2"/>
<dbReference type="PATRIC" id="fig|999432.5.peg.609"/>
<protein>
    <recommendedName>
        <fullName evidence="11">ABC3 transporter permease protein domain-containing protein</fullName>
    </recommendedName>
</protein>
<organism evidence="10">
    <name type="scientific">Treponema denticola H-22</name>
    <dbReference type="NCBI Taxonomy" id="999432"/>
    <lineage>
        <taxon>Bacteria</taxon>
        <taxon>Pseudomonadati</taxon>
        <taxon>Spirochaetota</taxon>
        <taxon>Spirochaetia</taxon>
        <taxon>Spirochaetales</taxon>
        <taxon>Treponemataceae</taxon>
        <taxon>Treponema</taxon>
    </lineage>
</organism>
<dbReference type="PANTHER" id="PTHR30572">
    <property type="entry name" value="MEMBRANE COMPONENT OF TRANSPORTER-RELATED"/>
    <property type="match status" value="1"/>
</dbReference>
<evidence type="ECO:0000256" key="3">
    <source>
        <dbReference type="ARBA" id="ARBA00022692"/>
    </source>
</evidence>
<evidence type="ECO:0008006" key="11">
    <source>
        <dbReference type="Google" id="ProtNLM"/>
    </source>
</evidence>
<dbReference type="GeneID" id="2740039"/>
<keyword evidence="5 7" id="KW-0472">Membrane</keyword>
<dbReference type="InterPro" id="IPR025857">
    <property type="entry name" value="MacB_PCD"/>
</dbReference>
<sequence length="444" mass="49489">MNILKIAFRNLNRQKRRSILLVFAIAFAFFVVIFMDGMTSGAVNSMAGEISKIVGGHVYIIGSKKAPDKSADDPAQIYMDKNDVEFIEKTVKELGIETTYIIKRSRASGKLIFEGKEVTSQIDGCKFDEEKILHDSILFKEGSWEAMKKENAILLSESVAATLNVDLHDIVLLETRTSQGQLTVIELQVEGIAVNRSSFGGITNYINFDYLQKITELEKDSIEVYSLFLKNPDMQEIYAQQLERKIAETHPITSRDLARTISPSQPASNVFKQLEEGKWQGTKFGIATFYDFAPQVITFMNTLNGISFGILIVLLVITMIGISNTFKIIVYERRGEVGTMRSCGVMRKHIRRLFLAEASFLSLFGAVCGFVLAVLVMQVISFIPIAVDSPFSVFTKNGYFAWNLSALLVFLKFVIMLGLTLLTVRGSASRAANMIPAEALRSGK</sequence>
<dbReference type="RefSeq" id="WP_002669609.1">
    <property type="nucleotide sequence ID" value="NZ_CM001795.1"/>
</dbReference>
<keyword evidence="4 7" id="KW-1133">Transmembrane helix</keyword>
<evidence type="ECO:0000313" key="10">
    <source>
        <dbReference type="EMBL" id="EMB35313.1"/>
    </source>
</evidence>
<accession>A0A0E2EJH2</accession>
<evidence type="ECO:0000259" key="9">
    <source>
        <dbReference type="Pfam" id="PF12704"/>
    </source>
</evidence>
<dbReference type="Pfam" id="PF12704">
    <property type="entry name" value="MacB_PCD"/>
    <property type="match status" value="1"/>
</dbReference>
<dbReference type="InterPro" id="IPR050250">
    <property type="entry name" value="Macrolide_Exporter_MacB"/>
</dbReference>
<dbReference type="Proteomes" id="UP000011705">
    <property type="component" value="Chromosome"/>
</dbReference>
<evidence type="ECO:0000256" key="4">
    <source>
        <dbReference type="ARBA" id="ARBA00022989"/>
    </source>
</evidence>
<feature type="transmembrane region" description="Helical" evidence="7">
    <location>
        <begin position="353"/>
        <end position="380"/>
    </location>
</feature>
<reference evidence="10" key="1">
    <citation type="submission" date="2012-01" db="EMBL/GenBank/DDBJ databases">
        <title>The Genome Sequence of Treponema denticola H-22.</title>
        <authorList>
            <consortium name="The Broad Institute Genome Sequencing Platform"/>
            <person name="Earl A."/>
            <person name="Ward D."/>
            <person name="Feldgarden M."/>
            <person name="Gevers D."/>
            <person name="Blanton J.M."/>
            <person name="Fenno C.J."/>
            <person name="Baranova O.V."/>
            <person name="Mathney J."/>
            <person name="Dewhirst F.E."/>
            <person name="Izard J."/>
            <person name="Young S.K."/>
            <person name="Zeng Q."/>
            <person name="Gargeya S."/>
            <person name="Fitzgerald M."/>
            <person name="Haas B."/>
            <person name="Abouelleil A."/>
            <person name="Alvarado L."/>
            <person name="Arachchi H.M."/>
            <person name="Berlin A."/>
            <person name="Chapman S.B."/>
            <person name="Gearin G."/>
            <person name="Goldberg J."/>
            <person name="Griggs A."/>
            <person name="Gujja S."/>
            <person name="Hansen M."/>
            <person name="Heiman D."/>
            <person name="Howarth C."/>
            <person name="Larimer J."/>
            <person name="Lui A."/>
            <person name="MacDonald P.J.P."/>
            <person name="McCowen C."/>
            <person name="Montmayeur A."/>
            <person name="Murphy C."/>
            <person name="Neiman D."/>
            <person name="Pearson M."/>
            <person name="Priest M."/>
            <person name="Roberts A."/>
            <person name="Saif S."/>
            <person name="Shea T."/>
            <person name="Sisk P."/>
            <person name="Stolte C."/>
            <person name="Sykes S."/>
            <person name="Wortman J."/>
            <person name="Nusbaum C."/>
            <person name="Birren B."/>
        </authorList>
    </citation>
    <scope>NUCLEOTIDE SEQUENCE [LARGE SCALE GENOMIC DNA]</scope>
    <source>
        <strain evidence="10">H-22</strain>
    </source>
</reference>
<comment type="subcellular location">
    <subcellularLocation>
        <location evidence="1">Cell membrane</location>
        <topology evidence="1">Multi-pass membrane protein</topology>
    </subcellularLocation>
</comment>
<dbReference type="GO" id="GO:0005886">
    <property type="term" value="C:plasma membrane"/>
    <property type="evidence" value="ECO:0007669"/>
    <property type="project" value="UniProtKB-SubCell"/>
</dbReference>
<evidence type="ECO:0000256" key="7">
    <source>
        <dbReference type="SAM" id="Phobius"/>
    </source>
</evidence>
<dbReference type="GO" id="GO:0022857">
    <property type="term" value="F:transmembrane transporter activity"/>
    <property type="evidence" value="ECO:0007669"/>
    <property type="project" value="TreeGrafter"/>
</dbReference>
<keyword evidence="2" id="KW-1003">Cell membrane</keyword>
<keyword evidence="3 7" id="KW-0812">Transmembrane</keyword>
<gene>
    <name evidence="10" type="ORF">HMPREF9726_00588</name>
</gene>
<dbReference type="HOGENOM" id="CLU_000604_8_6_12"/>
<evidence type="ECO:0000256" key="5">
    <source>
        <dbReference type="ARBA" id="ARBA00023136"/>
    </source>
</evidence>
<dbReference type="EMBL" id="AGDV01000005">
    <property type="protein sequence ID" value="EMB35313.1"/>
    <property type="molecule type" value="Genomic_DNA"/>
</dbReference>
<feature type="transmembrane region" description="Helical" evidence="7">
    <location>
        <begin position="400"/>
        <end position="424"/>
    </location>
</feature>
<evidence type="ECO:0000259" key="8">
    <source>
        <dbReference type="Pfam" id="PF02687"/>
    </source>
</evidence>
<comment type="similarity">
    <text evidence="6">Belongs to the ABC-4 integral membrane protein family.</text>
</comment>
<feature type="domain" description="MacB-like periplasmic core" evidence="9">
    <location>
        <begin position="18"/>
        <end position="222"/>
    </location>
</feature>
<evidence type="ECO:0000256" key="6">
    <source>
        <dbReference type="ARBA" id="ARBA00038076"/>
    </source>
</evidence>
<evidence type="ECO:0000256" key="2">
    <source>
        <dbReference type="ARBA" id="ARBA00022475"/>
    </source>
</evidence>
<evidence type="ECO:0000256" key="1">
    <source>
        <dbReference type="ARBA" id="ARBA00004651"/>
    </source>
</evidence>
<name>A0A0E2EJH2_TREDN</name>
<comment type="caution">
    <text evidence="10">The sequence shown here is derived from an EMBL/GenBank/DDBJ whole genome shotgun (WGS) entry which is preliminary data.</text>
</comment>
<dbReference type="PANTHER" id="PTHR30572:SF4">
    <property type="entry name" value="ABC TRANSPORTER PERMEASE YTRF"/>
    <property type="match status" value="1"/>
</dbReference>